<proteinExistence type="predicted"/>
<comment type="caution">
    <text evidence="6">The sequence shown here is derived from an EMBL/GenBank/DDBJ whole genome shotgun (WGS) entry which is preliminary data.</text>
</comment>
<dbReference type="EMBL" id="AAQH01000002">
    <property type="protein sequence ID" value="EAT13396.1"/>
    <property type="molecule type" value="Genomic_DNA"/>
</dbReference>
<dbReference type="SUPFAM" id="SSF50249">
    <property type="entry name" value="Nucleic acid-binding proteins"/>
    <property type="match status" value="1"/>
</dbReference>
<feature type="domain" description="CSD" evidence="5">
    <location>
        <begin position="1"/>
        <end position="66"/>
    </location>
</feature>
<feature type="region of interest" description="Disordered" evidence="4">
    <location>
        <begin position="73"/>
        <end position="92"/>
    </location>
</feature>
<dbReference type="InterPro" id="IPR002059">
    <property type="entry name" value="CSP_DNA-bd"/>
</dbReference>
<evidence type="ECO:0000313" key="6">
    <source>
        <dbReference type="EMBL" id="EAT13396.1"/>
    </source>
</evidence>
<dbReference type="GO" id="GO:0005829">
    <property type="term" value="C:cytosol"/>
    <property type="evidence" value="ECO:0007669"/>
    <property type="project" value="UniProtKB-ARBA"/>
</dbReference>
<dbReference type="PROSITE" id="PS51857">
    <property type="entry name" value="CSD_2"/>
    <property type="match status" value="1"/>
</dbReference>
<keyword evidence="7" id="KW-1185">Reference proteome</keyword>
<accession>Q1N4N2</accession>
<feature type="compositionally biased region" description="Basic and acidic residues" evidence="4">
    <location>
        <begin position="75"/>
        <end position="85"/>
    </location>
</feature>
<comment type="subcellular location">
    <subcellularLocation>
        <location evidence="1 3">Cytoplasm</location>
    </subcellularLocation>
</comment>
<dbReference type="RefSeq" id="WP_007017780.1">
    <property type="nucleotide sequence ID" value="NZ_CH724114.1"/>
</dbReference>
<dbReference type="PROSITE" id="PS00352">
    <property type="entry name" value="CSD_1"/>
    <property type="match status" value="1"/>
</dbReference>
<evidence type="ECO:0000313" key="7">
    <source>
        <dbReference type="Proteomes" id="UP000004263"/>
    </source>
</evidence>
<dbReference type="PANTHER" id="PTHR46565:SF20">
    <property type="entry name" value="COLD SHOCK DOMAIN-CONTAINING PROTEIN 4"/>
    <property type="match status" value="1"/>
</dbReference>
<gene>
    <name evidence="6" type="ORF">RED65_01510</name>
</gene>
<evidence type="ECO:0000256" key="4">
    <source>
        <dbReference type="SAM" id="MobiDB-lite"/>
    </source>
</evidence>
<reference evidence="6 7" key="1">
    <citation type="submission" date="2006-03" db="EMBL/GenBank/DDBJ databases">
        <authorList>
            <person name="Pinhassi J."/>
            <person name="Pedros-Alio C."/>
            <person name="Ferriera S."/>
            <person name="Johnson J."/>
            <person name="Kravitz S."/>
            <person name="Halpern A."/>
            <person name="Remington K."/>
            <person name="Beeson K."/>
            <person name="Tran B."/>
            <person name="Rogers Y.-H."/>
            <person name="Friedman R."/>
            <person name="Venter J.C."/>
        </authorList>
    </citation>
    <scope>NUCLEOTIDE SEQUENCE [LARGE SCALE GENOMIC DNA]</scope>
    <source>
        <strain evidence="6 7">RED65</strain>
    </source>
</reference>
<dbReference type="FunFam" id="2.40.50.140:FF:000006">
    <property type="entry name" value="Cold shock protein CspC"/>
    <property type="match status" value="1"/>
</dbReference>
<dbReference type="PANTHER" id="PTHR46565">
    <property type="entry name" value="COLD SHOCK DOMAIN PROTEIN 2"/>
    <property type="match status" value="1"/>
</dbReference>
<dbReference type="Pfam" id="PF00313">
    <property type="entry name" value="CSD"/>
    <property type="match status" value="1"/>
</dbReference>
<organism evidence="6 7">
    <name type="scientific">Bermanella marisrubri</name>
    <dbReference type="NCBI Taxonomy" id="207949"/>
    <lineage>
        <taxon>Bacteria</taxon>
        <taxon>Pseudomonadati</taxon>
        <taxon>Pseudomonadota</taxon>
        <taxon>Gammaproteobacteria</taxon>
        <taxon>Oceanospirillales</taxon>
        <taxon>Oceanospirillaceae</taxon>
        <taxon>Bermanella</taxon>
    </lineage>
</organism>
<dbReference type="SMART" id="SM00357">
    <property type="entry name" value="CSP"/>
    <property type="match status" value="1"/>
</dbReference>
<dbReference type="Gene3D" id="2.40.50.140">
    <property type="entry name" value="Nucleic acid-binding proteins"/>
    <property type="match status" value="1"/>
</dbReference>
<dbReference type="Proteomes" id="UP000004263">
    <property type="component" value="Unassembled WGS sequence"/>
</dbReference>
<dbReference type="OrthoDB" id="9810590at2"/>
<protein>
    <submittedName>
        <fullName evidence="6">Cold shock protein</fullName>
    </submittedName>
</protein>
<dbReference type="AlphaFoldDB" id="Q1N4N2"/>
<evidence type="ECO:0000256" key="1">
    <source>
        <dbReference type="ARBA" id="ARBA00004496"/>
    </source>
</evidence>
<evidence type="ECO:0000256" key="2">
    <source>
        <dbReference type="ARBA" id="ARBA00022490"/>
    </source>
</evidence>
<dbReference type="InterPro" id="IPR011129">
    <property type="entry name" value="CSD"/>
</dbReference>
<dbReference type="STRING" id="207949.RED65_01510"/>
<sequence>MQTGKVKWFNNAKGYGFILSDEGGEDLFAHYSSIQVEGYKTLKAGQSVQFDTKPSDQGTHAINITPLDMLSAKKSNQEQNREKVLGAEAQGA</sequence>
<dbReference type="InterPro" id="IPR012340">
    <property type="entry name" value="NA-bd_OB-fold"/>
</dbReference>
<keyword evidence="2" id="KW-0963">Cytoplasm</keyword>
<name>Q1N4N2_9GAMM</name>
<dbReference type="InterPro" id="IPR019844">
    <property type="entry name" value="CSD_CS"/>
</dbReference>
<evidence type="ECO:0000256" key="3">
    <source>
        <dbReference type="RuleBase" id="RU000408"/>
    </source>
</evidence>
<evidence type="ECO:0000259" key="5">
    <source>
        <dbReference type="PROSITE" id="PS51857"/>
    </source>
</evidence>
<dbReference type="PRINTS" id="PR00050">
    <property type="entry name" value="COLDSHOCK"/>
</dbReference>
<dbReference type="HOGENOM" id="CLU_117621_0_0_6"/>
<dbReference type="CDD" id="cd04458">
    <property type="entry name" value="CSP_CDS"/>
    <property type="match status" value="1"/>
</dbReference>
<dbReference type="GO" id="GO:0003676">
    <property type="term" value="F:nucleic acid binding"/>
    <property type="evidence" value="ECO:0007669"/>
    <property type="project" value="InterPro"/>
</dbReference>